<keyword evidence="2" id="KW-1185">Reference proteome</keyword>
<proteinExistence type="predicted"/>
<reference evidence="1" key="1">
    <citation type="submission" date="2022-08" db="EMBL/GenBank/DDBJ databases">
        <title>Genome Sequence of Fusarium decemcellulare.</title>
        <authorList>
            <person name="Buettner E."/>
        </authorList>
    </citation>
    <scope>NUCLEOTIDE SEQUENCE</scope>
    <source>
        <strain evidence="1">Babe19</strain>
    </source>
</reference>
<name>A0ACC1SDU8_9HYPO</name>
<dbReference type="Proteomes" id="UP001148629">
    <property type="component" value="Unassembled WGS sequence"/>
</dbReference>
<evidence type="ECO:0000313" key="1">
    <source>
        <dbReference type="EMBL" id="KAJ3537676.1"/>
    </source>
</evidence>
<dbReference type="EMBL" id="JANRMS010000565">
    <property type="protein sequence ID" value="KAJ3537676.1"/>
    <property type="molecule type" value="Genomic_DNA"/>
</dbReference>
<organism evidence="1 2">
    <name type="scientific">Fusarium decemcellulare</name>
    <dbReference type="NCBI Taxonomy" id="57161"/>
    <lineage>
        <taxon>Eukaryota</taxon>
        <taxon>Fungi</taxon>
        <taxon>Dikarya</taxon>
        <taxon>Ascomycota</taxon>
        <taxon>Pezizomycotina</taxon>
        <taxon>Sordariomycetes</taxon>
        <taxon>Hypocreomycetidae</taxon>
        <taxon>Hypocreales</taxon>
        <taxon>Nectriaceae</taxon>
        <taxon>Fusarium</taxon>
        <taxon>Fusarium decemcellulare species complex</taxon>
    </lineage>
</organism>
<evidence type="ECO:0000313" key="2">
    <source>
        <dbReference type="Proteomes" id="UP001148629"/>
    </source>
</evidence>
<comment type="caution">
    <text evidence="1">The sequence shown here is derived from an EMBL/GenBank/DDBJ whole genome shotgun (WGS) entry which is preliminary data.</text>
</comment>
<accession>A0ACC1SDU8</accession>
<gene>
    <name evidence="1" type="ORF">NM208_g6211</name>
</gene>
<protein>
    <submittedName>
        <fullName evidence="1">Uncharacterized protein</fullName>
    </submittedName>
</protein>
<sequence>MSTTDWQSMKGENNVFGVTLSPYKFALGAAGSSTGEGALFYFPEGWHGVMMSAGPHAHSAWDLTCFFKAIFADDGWRRDPATLATFWVDVPKRQLKIGSWEGTSGNPVFPLILRALRNAAAALKTAGHEVVSLQTPKGAETFACPDIYVRSLRVDTKATLMQFLDDAEAEILPAMKKKMR</sequence>